<protein>
    <submittedName>
        <fullName evidence="1">Uncharacterized protein</fullName>
    </submittedName>
</protein>
<reference evidence="1" key="1">
    <citation type="submission" date="2021-01" db="EMBL/GenBank/DDBJ databases">
        <authorList>
            <person name="Corre E."/>
            <person name="Pelletier E."/>
            <person name="Niang G."/>
            <person name="Scheremetjew M."/>
            <person name="Finn R."/>
            <person name="Kale V."/>
            <person name="Holt S."/>
            <person name="Cochrane G."/>
            <person name="Meng A."/>
            <person name="Brown T."/>
            <person name="Cohen L."/>
        </authorList>
    </citation>
    <scope>NUCLEOTIDE SEQUENCE</scope>
    <source>
        <strain evidence="1">CCMP 410</strain>
    </source>
</reference>
<dbReference type="AlphaFoldDB" id="A0A7S1V899"/>
<evidence type="ECO:0000313" key="1">
    <source>
        <dbReference type="EMBL" id="CAD9291046.1"/>
    </source>
</evidence>
<name>A0A7S1V899_9STRA</name>
<sequence length="96" mass="11381">MRSRSNTSNNNSTMLFCLDNTLMCCYRIGDPSRSEDASFMLPFHDDWRQKDARPRSHRCACENCINEIDPYYPDDEEQQHRCVAVIEMKQRDNSLR</sequence>
<proteinExistence type="predicted"/>
<organism evidence="1">
    <name type="scientific">Grammatophora oceanica</name>
    <dbReference type="NCBI Taxonomy" id="210454"/>
    <lineage>
        <taxon>Eukaryota</taxon>
        <taxon>Sar</taxon>
        <taxon>Stramenopiles</taxon>
        <taxon>Ochrophyta</taxon>
        <taxon>Bacillariophyta</taxon>
        <taxon>Fragilariophyceae</taxon>
        <taxon>Fragilariophycidae</taxon>
        <taxon>Rhabdonematales</taxon>
        <taxon>Grammatophoraceae</taxon>
        <taxon>Grammatophora</taxon>
    </lineage>
</organism>
<gene>
    <name evidence="1" type="ORF">GOCE00092_LOCUS16928</name>
</gene>
<dbReference type="EMBL" id="HBGK01032379">
    <property type="protein sequence ID" value="CAD9291046.1"/>
    <property type="molecule type" value="Transcribed_RNA"/>
</dbReference>
<accession>A0A7S1V899</accession>